<accession>A0ACD5TRF2</accession>
<evidence type="ECO:0000313" key="1">
    <source>
        <dbReference type="EnsemblPlants" id="AVESA.00010b.r2.1CG0115610.1.CDS"/>
    </source>
</evidence>
<reference evidence="1" key="1">
    <citation type="submission" date="2021-05" db="EMBL/GenBank/DDBJ databases">
        <authorList>
            <person name="Scholz U."/>
            <person name="Mascher M."/>
            <person name="Fiebig A."/>
        </authorList>
    </citation>
    <scope>NUCLEOTIDE SEQUENCE [LARGE SCALE GENOMIC DNA]</scope>
</reference>
<dbReference type="EnsemblPlants" id="AVESA.00010b.r2.1CG0115610.1">
    <property type="protein sequence ID" value="AVESA.00010b.r2.1CG0115610.1.CDS"/>
    <property type="gene ID" value="AVESA.00010b.r2.1CG0115610"/>
</dbReference>
<proteinExistence type="predicted"/>
<sequence length="357" mass="39395">MDSSSDAHSRNRCAACYREFNRMEHLVEHMRASHHSQHDPRCGVCGKHCRSVDALRDHLGIGTALPKAGCARLFTAQGCALCLAFFPNPTALRAHQAACQLSRGPSLSQLTRSMSRMGIQGGGHGGGGAVALGCKMVGAGSDGTLDVCARVCVIDENEVILYESFVKPLIPVTQYRYEMTGIRPEHLRDSGTTVKQARKRVEDILLNGEQPWKIRTARGGARLLVGHGLDHDLDGLGIDYPAYLKRDTATYPPLMKTSSRLMSNSLKFLTRSCLGYEIQNGGHQHPYDDCVAAMRLYKRMRALKHGPMGEEKGCTGPPPSSVAEAFPAWRQRELERMSPEELLRMSKPDYRCWCLDG</sequence>
<organism evidence="1 2">
    <name type="scientific">Avena sativa</name>
    <name type="common">Oat</name>
    <dbReference type="NCBI Taxonomy" id="4498"/>
    <lineage>
        <taxon>Eukaryota</taxon>
        <taxon>Viridiplantae</taxon>
        <taxon>Streptophyta</taxon>
        <taxon>Embryophyta</taxon>
        <taxon>Tracheophyta</taxon>
        <taxon>Spermatophyta</taxon>
        <taxon>Magnoliopsida</taxon>
        <taxon>Liliopsida</taxon>
        <taxon>Poales</taxon>
        <taxon>Poaceae</taxon>
        <taxon>BOP clade</taxon>
        <taxon>Pooideae</taxon>
        <taxon>Poodae</taxon>
        <taxon>Poeae</taxon>
        <taxon>Poeae Chloroplast Group 1 (Aveneae type)</taxon>
        <taxon>Aveninae</taxon>
        <taxon>Avena</taxon>
    </lineage>
</organism>
<keyword evidence="2" id="KW-1185">Reference proteome</keyword>
<evidence type="ECO:0000313" key="2">
    <source>
        <dbReference type="Proteomes" id="UP001732700"/>
    </source>
</evidence>
<name>A0ACD5TRF2_AVESA</name>
<dbReference type="Proteomes" id="UP001732700">
    <property type="component" value="Chromosome 1C"/>
</dbReference>
<reference evidence="1" key="2">
    <citation type="submission" date="2025-09" db="UniProtKB">
        <authorList>
            <consortium name="EnsemblPlants"/>
        </authorList>
    </citation>
    <scope>IDENTIFICATION</scope>
</reference>
<protein>
    <submittedName>
        <fullName evidence="1">Uncharacterized protein</fullName>
    </submittedName>
</protein>